<dbReference type="PANTHER" id="PTHR46401:SF8">
    <property type="entry name" value="BLL6006 PROTEIN"/>
    <property type="match status" value="1"/>
</dbReference>
<dbReference type="InterPro" id="IPR028098">
    <property type="entry name" value="Glyco_trans_4-like_N"/>
</dbReference>
<accession>A0ABS0T5N5</accession>
<dbReference type="PANTHER" id="PTHR46401">
    <property type="entry name" value="GLYCOSYLTRANSFERASE WBBK-RELATED"/>
    <property type="match status" value="1"/>
</dbReference>
<evidence type="ECO:0000313" key="3">
    <source>
        <dbReference type="EMBL" id="MBI1686415.1"/>
    </source>
</evidence>
<keyword evidence="4" id="KW-1185">Reference proteome</keyword>
<evidence type="ECO:0000259" key="1">
    <source>
        <dbReference type="Pfam" id="PF00534"/>
    </source>
</evidence>
<dbReference type="Pfam" id="PF13579">
    <property type="entry name" value="Glyco_trans_4_4"/>
    <property type="match status" value="1"/>
</dbReference>
<sequence length="382" mass="41208">MRIAVIGLRGLPGVIGGIETHCERLYPDLAKLSPDAKLFLIARRRYTPSGGFDFKGVRVTSLWAPRGMGSEAALHTLFAILYARIRLNAHLVHLHGIGPAFFAPLSRLLGMRTIVTHHAADFARPKWGLVARAFLMAGEVIAARFADRVICVSDALRDEFLERHPNAAAQTVTIRHGAPRSEHDAAAGERVLAELGLEVGRYSLAVGRLDATKRFHDLVEAMERAATDAPPLVIVGSAVEDSNYAKSLLAKRHPRVIFAGYRNGGELEALYRSAGLFIQPSEMEGFGLVVLEALIAGSRVALSDIPAHREFALAESAYFAVGDIRHMADVLSGPLGRQGDKVDIATLRTRYSSDSSAAEHALLYAQLDGSNAAPTAARSPPC</sequence>
<protein>
    <submittedName>
        <fullName evidence="3">Glycosyltransferase family 4 protein</fullName>
    </submittedName>
</protein>
<feature type="domain" description="Glycosyltransferase subfamily 4-like N-terminal" evidence="2">
    <location>
        <begin position="16"/>
        <end position="173"/>
    </location>
</feature>
<name>A0ABS0T5N5_9CAUL</name>
<dbReference type="SUPFAM" id="SSF53756">
    <property type="entry name" value="UDP-Glycosyltransferase/glycogen phosphorylase"/>
    <property type="match status" value="1"/>
</dbReference>
<organism evidence="3 4">
    <name type="scientific">Caulobacter hibisci</name>
    <dbReference type="NCBI Taxonomy" id="2035993"/>
    <lineage>
        <taxon>Bacteria</taxon>
        <taxon>Pseudomonadati</taxon>
        <taxon>Pseudomonadota</taxon>
        <taxon>Alphaproteobacteria</taxon>
        <taxon>Caulobacterales</taxon>
        <taxon>Caulobacteraceae</taxon>
        <taxon>Caulobacter</taxon>
    </lineage>
</organism>
<gene>
    <name evidence="3" type="ORF">I4Q42_22320</name>
</gene>
<dbReference type="Gene3D" id="3.40.50.2000">
    <property type="entry name" value="Glycogen Phosphorylase B"/>
    <property type="match status" value="2"/>
</dbReference>
<dbReference type="Proteomes" id="UP000639859">
    <property type="component" value="Unassembled WGS sequence"/>
</dbReference>
<feature type="domain" description="Glycosyl transferase family 1" evidence="1">
    <location>
        <begin position="201"/>
        <end position="312"/>
    </location>
</feature>
<comment type="caution">
    <text evidence="3">The sequence shown here is derived from an EMBL/GenBank/DDBJ whole genome shotgun (WGS) entry which is preliminary data.</text>
</comment>
<dbReference type="InterPro" id="IPR001296">
    <property type="entry name" value="Glyco_trans_1"/>
</dbReference>
<dbReference type="EMBL" id="JADWOX010000021">
    <property type="protein sequence ID" value="MBI1686415.1"/>
    <property type="molecule type" value="Genomic_DNA"/>
</dbReference>
<dbReference type="Pfam" id="PF00534">
    <property type="entry name" value="Glycos_transf_1"/>
    <property type="match status" value="1"/>
</dbReference>
<dbReference type="RefSeq" id="WP_198578303.1">
    <property type="nucleotide sequence ID" value="NZ_JADWOX010000021.1"/>
</dbReference>
<proteinExistence type="predicted"/>
<evidence type="ECO:0000313" key="4">
    <source>
        <dbReference type="Proteomes" id="UP000639859"/>
    </source>
</evidence>
<dbReference type="CDD" id="cd03801">
    <property type="entry name" value="GT4_PimA-like"/>
    <property type="match status" value="1"/>
</dbReference>
<reference evidence="3 4" key="1">
    <citation type="submission" date="2020-11" db="EMBL/GenBank/DDBJ databases">
        <title>genome sequence of strain KACC 18849.</title>
        <authorList>
            <person name="Gao J."/>
            <person name="Zhang X."/>
        </authorList>
    </citation>
    <scope>NUCLEOTIDE SEQUENCE [LARGE SCALE GENOMIC DNA]</scope>
    <source>
        <strain evidence="3 4">KACC 18849</strain>
    </source>
</reference>
<evidence type="ECO:0000259" key="2">
    <source>
        <dbReference type="Pfam" id="PF13579"/>
    </source>
</evidence>